<dbReference type="SUPFAM" id="SSF51735">
    <property type="entry name" value="NAD(P)-binding Rossmann-fold domains"/>
    <property type="match status" value="1"/>
</dbReference>
<dbReference type="PANTHER" id="PTHR42748">
    <property type="entry name" value="NITROGEN METABOLITE REPRESSION PROTEIN NMRA FAMILY MEMBER"/>
    <property type="match status" value="1"/>
</dbReference>
<comment type="similarity">
    <text evidence="1">Belongs to the NmrA-type oxidoreductase family.</text>
</comment>
<accession>A0ABQ8G347</accession>
<proteinExistence type="inferred from homology"/>
<dbReference type="InterPro" id="IPR036291">
    <property type="entry name" value="NAD(P)-bd_dom_sf"/>
</dbReference>
<dbReference type="Gene3D" id="3.90.25.10">
    <property type="entry name" value="UDP-galactose 4-epimerase, domain 1"/>
    <property type="match status" value="1"/>
</dbReference>
<keyword evidence="5" id="KW-1185">Reference proteome</keyword>
<evidence type="ECO:0000256" key="1">
    <source>
        <dbReference type="ARBA" id="ARBA00006328"/>
    </source>
</evidence>
<dbReference type="Gene3D" id="3.40.50.720">
    <property type="entry name" value="NAD(P)-binding Rossmann-like Domain"/>
    <property type="match status" value="1"/>
</dbReference>
<protein>
    <recommendedName>
        <fullName evidence="3">NmrA-like domain-containing protein</fullName>
    </recommendedName>
</protein>
<evidence type="ECO:0000313" key="5">
    <source>
        <dbReference type="Proteomes" id="UP000774617"/>
    </source>
</evidence>
<evidence type="ECO:0000259" key="3">
    <source>
        <dbReference type="Pfam" id="PF05368"/>
    </source>
</evidence>
<gene>
    <name evidence="4" type="ORF">B0J12DRAFT_702060</name>
</gene>
<dbReference type="Proteomes" id="UP000774617">
    <property type="component" value="Unassembled WGS sequence"/>
</dbReference>
<reference evidence="4 5" key="1">
    <citation type="journal article" date="2021" name="Nat. Commun.">
        <title>Genetic determinants of endophytism in the Arabidopsis root mycobiome.</title>
        <authorList>
            <person name="Mesny F."/>
            <person name="Miyauchi S."/>
            <person name="Thiergart T."/>
            <person name="Pickel B."/>
            <person name="Atanasova L."/>
            <person name="Karlsson M."/>
            <person name="Huettel B."/>
            <person name="Barry K.W."/>
            <person name="Haridas S."/>
            <person name="Chen C."/>
            <person name="Bauer D."/>
            <person name="Andreopoulos W."/>
            <person name="Pangilinan J."/>
            <person name="LaButti K."/>
            <person name="Riley R."/>
            <person name="Lipzen A."/>
            <person name="Clum A."/>
            <person name="Drula E."/>
            <person name="Henrissat B."/>
            <person name="Kohler A."/>
            <person name="Grigoriev I.V."/>
            <person name="Martin F.M."/>
            <person name="Hacquard S."/>
        </authorList>
    </citation>
    <scope>NUCLEOTIDE SEQUENCE [LARGE SCALE GENOMIC DNA]</scope>
    <source>
        <strain evidence="4 5">MPI-SDFR-AT-0080</strain>
    </source>
</reference>
<dbReference type="InterPro" id="IPR008030">
    <property type="entry name" value="NmrA-like"/>
</dbReference>
<dbReference type="EMBL" id="JAGTJR010000023">
    <property type="protein sequence ID" value="KAH7043308.1"/>
    <property type="molecule type" value="Genomic_DNA"/>
</dbReference>
<feature type="domain" description="NmrA-like" evidence="3">
    <location>
        <begin position="3"/>
        <end position="272"/>
    </location>
</feature>
<dbReference type="PANTHER" id="PTHR42748:SF28">
    <property type="entry name" value="NMRA-LIKE DOMAIN-CONTAINING PROTEIN"/>
    <property type="match status" value="1"/>
</dbReference>
<sequence length="326" mass="35690">MAKKVIVVTGATGTQGSSVVHVLLQTGEWHVRAVTRNPDGEKAKALAAKGAEVVAADYDDEESVRKAFTGAHAIFAVTNWWEYLRKGFTQAQAGDIEERQGVTLARLAAEVKTLEHFIWSTLPAAEQLTDGKCPVPHFDYKAKVDRHIREQMPDLAAKSTFLFFGFYPSNFAFFPMLKPMAVPTAPGKYLWLVASDPLANLPISGDMEKAPGVWVRQILANPQLTHGKYAAVCVEVITLKQALAEWESVSGKSAVFVRVTPADFGKLYGLAGQEACTQLAFGEAVPDWYAHVREQGLFVTKEELGISTDEVADFKGSLELVKEYLG</sequence>
<comment type="caution">
    <text evidence="4">The sequence shown here is derived from an EMBL/GenBank/DDBJ whole genome shotgun (WGS) entry which is preliminary data.</text>
</comment>
<organism evidence="4 5">
    <name type="scientific">Macrophomina phaseolina</name>
    <dbReference type="NCBI Taxonomy" id="35725"/>
    <lineage>
        <taxon>Eukaryota</taxon>
        <taxon>Fungi</taxon>
        <taxon>Dikarya</taxon>
        <taxon>Ascomycota</taxon>
        <taxon>Pezizomycotina</taxon>
        <taxon>Dothideomycetes</taxon>
        <taxon>Dothideomycetes incertae sedis</taxon>
        <taxon>Botryosphaeriales</taxon>
        <taxon>Botryosphaeriaceae</taxon>
        <taxon>Macrophomina</taxon>
    </lineage>
</organism>
<evidence type="ECO:0000313" key="4">
    <source>
        <dbReference type="EMBL" id="KAH7043308.1"/>
    </source>
</evidence>
<keyword evidence="2" id="KW-0521">NADP</keyword>
<evidence type="ECO:0000256" key="2">
    <source>
        <dbReference type="ARBA" id="ARBA00022857"/>
    </source>
</evidence>
<name>A0ABQ8G347_9PEZI</name>
<dbReference type="InterPro" id="IPR051164">
    <property type="entry name" value="NmrA-like_oxidored"/>
</dbReference>
<dbReference type="Pfam" id="PF05368">
    <property type="entry name" value="NmrA"/>
    <property type="match status" value="1"/>
</dbReference>